<keyword evidence="2" id="KW-1185">Reference proteome</keyword>
<protein>
    <submittedName>
        <fullName evidence="1">ABC transporter, ATP-binding domain protein</fullName>
    </submittedName>
</protein>
<keyword evidence="1" id="KW-0067">ATP-binding</keyword>
<name>A0ABP3ANF7_MYCUL</name>
<sequence>MTHNRAAADVADPIIQMRDGAIVEQRRNSARPRQAACGGD</sequence>
<dbReference type="Proteomes" id="UP000020681">
    <property type="component" value="Unassembled WGS sequence"/>
</dbReference>
<comment type="caution">
    <text evidence="1">The sequence shown here is derived from an EMBL/GenBank/DDBJ whole genome shotgun (WGS) entry which is preliminary data.</text>
</comment>
<evidence type="ECO:0000313" key="2">
    <source>
        <dbReference type="Proteomes" id="UP000020681"/>
    </source>
</evidence>
<gene>
    <name evidence="1" type="ORF">I551_1122</name>
</gene>
<evidence type="ECO:0000313" key="1">
    <source>
        <dbReference type="EMBL" id="EUA92419.1"/>
    </source>
</evidence>
<organism evidence="1 2">
    <name type="scientific">Mycobacterium ulcerans str. Harvey</name>
    <dbReference type="NCBI Taxonomy" id="1299332"/>
    <lineage>
        <taxon>Bacteria</taxon>
        <taxon>Bacillati</taxon>
        <taxon>Actinomycetota</taxon>
        <taxon>Actinomycetes</taxon>
        <taxon>Mycobacteriales</taxon>
        <taxon>Mycobacteriaceae</taxon>
        <taxon>Mycobacterium</taxon>
        <taxon>Mycobacterium ulcerans group</taxon>
    </lineage>
</organism>
<accession>A0ABP3ANF7</accession>
<dbReference type="EMBL" id="JAOL01000077">
    <property type="protein sequence ID" value="EUA92419.1"/>
    <property type="molecule type" value="Genomic_DNA"/>
</dbReference>
<reference evidence="1 2" key="1">
    <citation type="submission" date="2014-01" db="EMBL/GenBank/DDBJ databases">
        <authorList>
            <person name="Dobos K."/>
            <person name="Lenaerts A."/>
            <person name="Ordway D."/>
            <person name="DeGroote M.A."/>
            <person name="Parker T."/>
            <person name="Sizemore C."/>
            <person name="Tallon L.J."/>
            <person name="Sadzewicz L.K."/>
            <person name="Sengamalay N."/>
            <person name="Fraser C.M."/>
            <person name="Hine E."/>
            <person name="Shefchek K.A."/>
            <person name="Das S.P."/>
            <person name="Tettelin H."/>
        </authorList>
    </citation>
    <scope>NUCLEOTIDE SEQUENCE [LARGE SCALE GENOMIC DNA]</scope>
    <source>
        <strain evidence="1 2">Harvey</strain>
    </source>
</reference>
<proteinExistence type="predicted"/>
<dbReference type="GO" id="GO:0005524">
    <property type="term" value="F:ATP binding"/>
    <property type="evidence" value="ECO:0007669"/>
    <property type="project" value="UniProtKB-KW"/>
</dbReference>
<keyword evidence="1" id="KW-0547">Nucleotide-binding</keyword>